<dbReference type="InterPro" id="IPR018062">
    <property type="entry name" value="HTH_AraC-typ_CS"/>
</dbReference>
<feature type="domain" description="HTH araC/xylS-type" evidence="4">
    <location>
        <begin position="282"/>
        <end position="380"/>
    </location>
</feature>
<dbReference type="InterPro" id="IPR028082">
    <property type="entry name" value="Peripla_BP_I"/>
</dbReference>
<dbReference type="AlphaFoldDB" id="A0A518G1N9"/>
<dbReference type="PANTHER" id="PTHR30146:SF24">
    <property type="entry name" value="XYLOSE OPERON REGULATORY PROTEIN"/>
    <property type="match status" value="1"/>
</dbReference>
<keyword evidence="3" id="KW-0804">Transcription</keyword>
<evidence type="ECO:0000256" key="3">
    <source>
        <dbReference type="ARBA" id="ARBA00023163"/>
    </source>
</evidence>
<dbReference type="SUPFAM" id="SSF46689">
    <property type="entry name" value="Homeodomain-like"/>
    <property type="match status" value="1"/>
</dbReference>
<dbReference type="GO" id="GO:0000976">
    <property type="term" value="F:transcription cis-regulatory region binding"/>
    <property type="evidence" value="ECO:0007669"/>
    <property type="project" value="TreeGrafter"/>
</dbReference>
<keyword evidence="1" id="KW-0805">Transcription regulation</keyword>
<dbReference type="SUPFAM" id="SSF53822">
    <property type="entry name" value="Periplasmic binding protein-like I"/>
    <property type="match status" value="1"/>
</dbReference>
<gene>
    <name evidence="5" type="primary">xylR_1</name>
    <name evidence="5" type="ORF">Q31a_08040</name>
</gene>
<evidence type="ECO:0000313" key="6">
    <source>
        <dbReference type="Proteomes" id="UP000318017"/>
    </source>
</evidence>
<dbReference type="EMBL" id="CP036298">
    <property type="protein sequence ID" value="QDV22518.1"/>
    <property type="molecule type" value="Genomic_DNA"/>
</dbReference>
<evidence type="ECO:0000256" key="2">
    <source>
        <dbReference type="ARBA" id="ARBA00023125"/>
    </source>
</evidence>
<dbReference type="Proteomes" id="UP000318017">
    <property type="component" value="Chromosome"/>
</dbReference>
<dbReference type="CDD" id="cd01543">
    <property type="entry name" value="PBP1_XylR"/>
    <property type="match status" value="1"/>
</dbReference>
<dbReference type="KEGG" id="ahel:Q31a_08040"/>
<keyword evidence="2" id="KW-0238">DNA-binding</keyword>
<dbReference type="Pfam" id="PF12833">
    <property type="entry name" value="HTH_18"/>
    <property type="match status" value="1"/>
</dbReference>
<organism evidence="5 6">
    <name type="scientific">Aureliella helgolandensis</name>
    <dbReference type="NCBI Taxonomy" id="2527968"/>
    <lineage>
        <taxon>Bacteria</taxon>
        <taxon>Pseudomonadati</taxon>
        <taxon>Planctomycetota</taxon>
        <taxon>Planctomycetia</taxon>
        <taxon>Pirellulales</taxon>
        <taxon>Pirellulaceae</taxon>
        <taxon>Aureliella</taxon>
    </lineage>
</organism>
<protein>
    <submittedName>
        <fullName evidence="5">Xylose operon regulatory protein</fullName>
    </submittedName>
</protein>
<keyword evidence="6" id="KW-1185">Reference proteome</keyword>
<dbReference type="Pfam" id="PF22177">
    <property type="entry name" value="PBP1_XylR"/>
    <property type="match status" value="1"/>
</dbReference>
<reference evidence="5 6" key="1">
    <citation type="submission" date="2019-02" db="EMBL/GenBank/DDBJ databases">
        <title>Deep-cultivation of Planctomycetes and their phenomic and genomic characterization uncovers novel biology.</title>
        <authorList>
            <person name="Wiegand S."/>
            <person name="Jogler M."/>
            <person name="Boedeker C."/>
            <person name="Pinto D."/>
            <person name="Vollmers J."/>
            <person name="Rivas-Marin E."/>
            <person name="Kohn T."/>
            <person name="Peeters S.H."/>
            <person name="Heuer A."/>
            <person name="Rast P."/>
            <person name="Oberbeckmann S."/>
            <person name="Bunk B."/>
            <person name="Jeske O."/>
            <person name="Meyerdierks A."/>
            <person name="Storesund J.E."/>
            <person name="Kallscheuer N."/>
            <person name="Luecker S."/>
            <person name="Lage O.M."/>
            <person name="Pohl T."/>
            <person name="Merkel B.J."/>
            <person name="Hornburger P."/>
            <person name="Mueller R.-W."/>
            <person name="Bruemmer F."/>
            <person name="Labrenz M."/>
            <person name="Spormann A.M."/>
            <person name="Op den Camp H."/>
            <person name="Overmann J."/>
            <person name="Amann R."/>
            <person name="Jetten M.S.M."/>
            <person name="Mascher T."/>
            <person name="Medema M.H."/>
            <person name="Devos D.P."/>
            <person name="Kaster A.-K."/>
            <person name="Ovreas L."/>
            <person name="Rohde M."/>
            <person name="Galperin M.Y."/>
            <person name="Jogler C."/>
        </authorList>
    </citation>
    <scope>NUCLEOTIDE SEQUENCE [LARGE SCALE GENOMIC DNA]</scope>
    <source>
        <strain evidence="5 6">Q31a</strain>
    </source>
</reference>
<dbReference type="InterPro" id="IPR009057">
    <property type="entry name" value="Homeodomain-like_sf"/>
</dbReference>
<dbReference type="Gene3D" id="3.40.50.2300">
    <property type="match status" value="2"/>
</dbReference>
<dbReference type="InterPro" id="IPR018060">
    <property type="entry name" value="HTH_AraC"/>
</dbReference>
<dbReference type="InterPro" id="IPR046335">
    <property type="entry name" value="LacI/GalR-like_sensor"/>
</dbReference>
<dbReference type="PROSITE" id="PS01124">
    <property type="entry name" value="HTH_ARAC_FAMILY_2"/>
    <property type="match status" value="1"/>
</dbReference>
<evidence type="ECO:0000256" key="1">
    <source>
        <dbReference type="ARBA" id="ARBA00023015"/>
    </source>
</evidence>
<dbReference type="OrthoDB" id="9795616at2"/>
<dbReference type="Pfam" id="PF13377">
    <property type="entry name" value="Peripla_BP_3"/>
    <property type="match status" value="1"/>
</dbReference>
<proteinExistence type="predicted"/>
<evidence type="ECO:0000313" key="5">
    <source>
        <dbReference type="EMBL" id="QDV22518.1"/>
    </source>
</evidence>
<sequence>MHRRSVALLVETSNAYARGLLEGVVDYVRQHDAWSIYLPEQERGAAPPAWLSRWSGDGIIARIETDAIATAIQETSLPVVDVSAARRLPNIPWVETDDKSIAELAFKHLADRGFQRFAYCGDPIFNWSIWREKRFVDFVIEAGYECDVYQSKDRSAPQFSWTSERDRLMKWMEQLPKPIGIMACYDIMAQRLLDVCHEQNIAVPEEAAIIGVDNDHLLCNLSNPPLTSIECDSRKTGYEAASLLDRLMSGEAIGEKAIRVEPVCIETRLSTDTLAIDDPIVAKVVRYIREHASAGINVSDLLPLVPWSRRVLESRFQKILGRTPHEEITRIRLDRVKHLLRNTDLTLSSIARQVGYEHEEYLSAMFKKQTGMTASDYRSSF</sequence>
<dbReference type="PANTHER" id="PTHR30146">
    <property type="entry name" value="LACI-RELATED TRANSCRIPTIONAL REPRESSOR"/>
    <property type="match status" value="1"/>
</dbReference>
<dbReference type="RefSeq" id="WP_145074169.1">
    <property type="nucleotide sequence ID" value="NZ_CP036298.1"/>
</dbReference>
<dbReference type="Gene3D" id="1.10.10.60">
    <property type="entry name" value="Homeodomain-like"/>
    <property type="match status" value="1"/>
</dbReference>
<accession>A0A518G1N9</accession>
<dbReference type="GO" id="GO:0003700">
    <property type="term" value="F:DNA-binding transcription factor activity"/>
    <property type="evidence" value="ECO:0007669"/>
    <property type="project" value="InterPro"/>
</dbReference>
<dbReference type="InterPro" id="IPR054031">
    <property type="entry name" value="XylR_PBP1"/>
</dbReference>
<dbReference type="PROSITE" id="PS00041">
    <property type="entry name" value="HTH_ARAC_FAMILY_1"/>
    <property type="match status" value="1"/>
</dbReference>
<dbReference type="SMART" id="SM00342">
    <property type="entry name" value="HTH_ARAC"/>
    <property type="match status" value="1"/>
</dbReference>
<name>A0A518G1N9_9BACT</name>
<evidence type="ECO:0000259" key="4">
    <source>
        <dbReference type="PROSITE" id="PS01124"/>
    </source>
</evidence>